<accession>A0A6G1ZIE7</accession>
<dbReference type="CDD" id="cd04647">
    <property type="entry name" value="LbH_MAT_like"/>
    <property type="match status" value="1"/>
</dbReference>
<sequence>MRISFWFEKMMRLRNAQFSLSENITDYTLILFIMHLFLCKIRGVFYSLFRGRVCLSLFVERGVSMSYFRNMDLGKMLLVEKGAVISALAPKSLRIGNNVKISAYSSIHVSKNYQNITGFIHIGNNVGIGEYANLGGAGGLEIGDNCIIGAYFSCHPENHNFEDKSVLIKNQGVSHKGIVIGNNCWIGAKVTILDGTKVGNSCVIAAGAVVKGEFPDHCVIGGVPARILRKY</sequence>
<dbReference type="InterPro" id="IPR001451">
    <property type="entry name" value="Hexapep"/>
</dbReference>
<dbReference type="InterPro" id="IPR051159">
    <property type="entry name" value="Hexapeptide_acetyltransf"/>
</dbReference>
<dbReference type="GO" id="GO:0016746">
    <property type="term" value="F:acyltransferase activity"/>
    <property type="evidence" value="ECO:0007669"/>
    <property type="project" value="UniProtKB-KW"/>
</dbReference>
<proteinExistence type="predicted"/>
<dbReference type="Gene3D" id="2.160.10.10">
    <property type="entry name" value="Hexapeptide repeat proteins"/>
    <property type="match status" value="1"/>
</dbReference>
<dbReference type="PANTHER" id="PTHR23416:SF78">
    <property type="entry name" value="LIPOPOLYSACCHARIDE BIOSYNTHESIS O-ACETYL TRANSFERASE WBBJ-RELATED"/>
    <property type="match status" value="1"/>
</dbReference>
<dbReference type="InterPro" id="IPR011004">
    <property type="entry name" value="Trimer_LpxA-like_sf"/>
</dbReference>
<organism evidence="1">
    <name type="scientific">Parabacteroides goldsteinii</name>
    <dbReference type="NCBI Taxonomy" id="328812"/>
    <lineage>
        <taxon>Bacteria</taxon>
        <taxon>Pseudomonadati</taxon>
        <taxon>Bacteroidota</taxon>
        <taxon>Bacteroidia</taxon>
        <taxon>Bacteroidales</taxon>
        <taxon>Tannerellaceae</taxon>
        <taxon>Parabacteroides</taxon>
    </lineage>
</organism>
<protein>
    <submittedName>
        <fullName evidence="1">Acyltransferase</fullName>
    </submittedName>
</protein>
<comment type="caution">
    <text evidence="1">The sequence shown here is derived from an EMBL/GenBank/DDBJ whole genome shotgun (WGS) entry which is preliminary data.</text>
</comment>
<dbReference type="AlphaFoldDB" id="A0A6G1ZIE7"/>
<gene>
    <name evidence="1" type="ORF">GKE01_20070</name>
</gene>
<reference evidence="1" key="1">
    <citation type="journal article" date="2019" name="Nat. Med.">
        <title>A library of human gut bacterial isolates paired with longitudinal multiomics data enables mechanistic microbiome research.</title>
        <authorList>
            <person name="Poyet M."/>
            <person name="Groussin M."/>
            <person name="Gibbons S.M."/>
            <person name="Avila-Pacheco J."/>
            <person name="Jiang X."/>
            <person name="Kearney S.M."/>
            <person name="Perrotta A.R."/>
            <person name="Berdy B."/>
            <person name="Zhao S."/>
            <person name="Lieberman T.D."/>
            <person name="Swanson P.K."/>
            <person name="Smith M."/>
            <person name="Roesemann S."/>
            <person name="Alexander J.E."/>
            <person name="Rich S.A."/>
            <person name="Livny J."/>
            <person name="Vlamakis H."/>
            <person name="Clish C."/>
            <person name="Bullock K."/>
            <person name="Deik A."/>
            <person name="Scott J."/>
            <person name="Pierce K.A."/>
            <person name="Xavier R.J."/>
            <person name="Alm E.J."/>
        </authorList>
    </citation>
    <scope>NUCLEOTIDE SEQUENCE</scope>
    <source>
        <strain evidence="1">BIOML-A4</strain>
    </source>
</reference>
<dbReference type="Pfam" id="PF00132">
    <property type="entry name" value="Hexapep"/>
    <property type="match status" value="1"/>
</dbReference>
<dbReference type="PANTHER" id="PTHR23416">
    <property type="entry name" value="SIALIC ACID SYNTHASE-RELATED"/>
    <property type="match status" value="1"/>
</dbReference>
<evidence type="ECO:0000313" key="1">
    <source>
        <dbReference type="EMBL" id="MRY13746.1"/>
    </source>
</evidence>
<dbReference type="SUPFAM" id="SSF51161">
    <property type="entry name" value="Trimeric LpxA-like enzymes"/>
    <property type="match status" value="1"/>
</dbReference>
<keyword evidence="1" id="KW-0012">Acyltransferase</keyword>
<dbReference type="RefSeq" id="WP_010802553.1">
    <property type="nucleotide sequence ID" value="NZ_CANBFC010000032.1"/>
</dbReference>
<keyword evidence="1" id="KW-0808">Transferase</keyword>
<dbReference type="EMBL" id="WKLP01000034">
    <property type="protein sequence ID" value="MRY13746.1"/>
    <property type="molecule type" value="Genomic_DNA"/>
</dbReference>
<name>A0A6G1ZIE7_9BACT</name>